<dbReference type="Gene3D" id="3.30.420.10">
    <property type="entry name" value="Ribonuclease H-like superfamily/Ribonuclease H"/>
    <property type="match status" value="1"/>
</dbReference>
<sequence length="248" mass="28331">MPNKEGGCAHKFISRMTDKCLPFFKALRTFNWTEECQNLKSYLISSPLLMSQRVGETLYLYLATSKVTVATILIRTEGKVLQNGEQRYSKIEKLIFSLIVTTRKLRPYFQAHPVIVMMNHPVKDIIMTKYGIELIEFGIEYAPRTTIKAQILADFMVECSFDKLLHPIGQTSSAAKPRCWRIYVDGLTAKAGSRTRVLLVDPNKNEWQYGLSFGFQAYNNAAEYEVLTLILQLALQLGVRKLIIHIDS</sequence>
<dbReference type="OrthoDB" id="1934793at2759"/>
<dbReference type="PANTHER" id="PTHR48475">
    <property type="entry name" value="RIBONUCLEASE H"/>
    <property type="match status" value="1"/>
</dbReference>
<organism evidence="1 2">
    <name type="scientific">Gossypium australe</name>
    <dbReference type="NCBI Taxonomy" id="47621"/>
    <lineage>
        <taxon>Eukaryota</taxon>
        <taxon>Viridiplantae</taxon>
        <taxon>Streptophyta</taxon>
        <taxon>Embryophyta</taxon>
        <taxon>Tracheophyta</taxon>
        <taxon>Spermatophyta</taxon>
        <taxon>Magnoliopsida</taxon>
        <taxon>eudicotyledons</taxon>
        <taxon>Gunneridae</taxon>
        <taxon>Pentapetalae</taxon>
        <taxon>rosids</taxon>
        <taxon>malvids</taxon>
        <taxon>Malvales</taxon>
        <taxon>Malvaceae</taxon>
        <taxon>Malvoideae</taxon>
        <taxon>Gossypium</taxon>
    </lineage>
</organism>
<dbReference type="EMBL" id="SMMG02000002">
    <property type="protein sequence ID" value="KAA3483365.1"/>
    <property type="molecule type" value="Genomic_DNA"/>
</dbReference>
<dbReference type="GO" id="GO:0003676">
    <property type="term" value="F:nucleic acid binding"/>
    <property type="evidence" value="ECO:0007669"/>
    <property type="project" value="InterPro"/>
</dbReference>
<evidence type="ECO:0000313" key="1">
    <source>
        <dbReference type="EMBL" id="KAA3483365.1"/>
    </source>
</evidence>
<comment type="caution">
    <text evidence="1">The sequence shown here is derived from an EMBL/GenBank/DDBJ whole genome shotgun (WGS) entry which is preliminary data.</text>
</comment>
<reference evidence="2" key="1">
    <citation type="journal article" date="2019" name="Plant Biotechnol. J.">
        <title>Genome sequencing of the Australian wild diploid species Gossypium australe highlights disease resistance and delayed gland morphogenesis.</title>
        <authorList>
            <person name="Cai Y."/>
            <person name="Cai X."/>
            <person name="Wang Q."/>
            <person name="Wang P."/>
            <person name="Zhang Y."/>
            <person name="Cai C."/>
            <person name="Xu Y."/>
            <person name="Wang K."/>
            <person name="Zhou Z."/>
            <person name="Wang C."/>
            <person name="Geng S."/>
            <person name="Li B."/>
            <person name="Dong Q."/>
            <person name="Hou Y."/>
            <person name="Wang H."/>
            <person name="Ai P."/>
            <person name="Liu Z."/>
            <person name="Yi F."/>
            <person name="Sun M."/>
            <person name="An G."/>
            <person name="Cheng J."/>
            <person name="Zhang Y."/>
            <person name="Shi Q."/>
            <person name="Xie Y."/>
            <person name="Shi X."/>
            <person name="Chang Y."/>
            <person name="Huang F."/>
            <person name="Chen Y."/>
            <person name="Hong S."/>
            <person name="Mi L."/>
            <person name="Sun Q."/>
            <person name="Zhang L."/>
            <person name="Zhou B."/>
            <person name="Peng R."/>
            <person name="Zhang X."/>
            <person name="Liu F."/>
        </authorList>
    </citation>
    <scope>NUCLEOTIDE SEQUENCE [LARGE SCALE GENOMIC DNA]</scope>
    <source>
        <strain evidence="2">cv. PA1801</strain>
    </source>
</reference>
<accession>A0A5B6WQY9</accession>
<dbReference type="SUPFAM" id="SSF56672">
    <property type="entry name" value="DNA/RNA polymerases"/>
    <property type="match status" value="1"/>
</dbReference>
<proteinExistence type="predicted"/>
<gene>
    <name evidence="1" type="ORF">EPI10_005546</name>
</gene>
<name>A0A5B6WQY9_9ROSI</name>
<evidence type="ECO:0000313" key="2">
    <source>
        <dbReference type="Proteomes" id="UP000325315"/>
    </source>
</evidence>
<dbReference type="PANTHER" id="PTHR48475:SF1">
    <property type="entry name" value="RNASE H TYPE-1 DOMAIN-CONTAINING PROTEIN"/>
    <property type="match status" value="1"/>
</dbReference>
<dbReference type="Proteomes" id="UP000325315">
    <property type="component" value="Unassembled WGS sequence"/>
</dbReference>
<dbReference type="InterPro" id="IPR036397">
    <property type="entry name" value="RNaseH_sf"/>
</dbReference>
<keyword evidence="2" id="KW-1185">Reference proteome</keyword>
<dbReference type="AlphaFoldDB" id="A0A5B6WQY9"/>
<dbReference type="InterPro" id="IPR043502">
    <property type="entry name" value="DNA/RNA_pol_sf"/>
</dbReference>
<protein>
    <submittedName>
        <fullName evidence="1">Rve domain-containing protein/RVT_3 domain-containing protein</fullName>
    </submittedName>
</protein>